<comment type="caution">
    <text evidence="1">The sequence shown here is derived from an EMBL/GenBank/DDBJ whole genome shotgun (WGS) entry which is preliminary data.</text>
</comment>
<accession>A0A3M7R8Y6</accession>
<reference evidence="1 2" key="1">
    <citation type="journal article" date="2018" name="Sci. Rep.">
        <title>Genomic signatures of local adaptation to the degree of environmental predictability in rotifers.</title>
        <authorList>
            <person name="Franch-Gras L."/>
            <person name="Hahn C."/>
            <person name="Garcia-Roger E.M."/>
            <person name="Carmona M.J."/>
            <person name="Serra M."/>
            <person name="Gomez A."/>
        </authorList>
    </citation>
    <scope>NUCLEOTIDE SEQUENCE [LARGE SCALE GENOMIC DNA]</scope>
    <source>
        <strain evidence="1">HYR1</strain>
    </source>
</reference>
<evidence type="ECO:0000313" key="1">
    <source>
        <dbReference type="EMBL" id="RNA19685.1"/>
    </source>
</evidence>
<protein>
    <submittedName>
        <fullName evidence="1">Uncharacterized protein</fullName>
    </submittedName>
</protein>
<proteinExistence type="predicted"/>
<name>A0A3M7R8Y6_BRAPC</name>
<keyword evidence="2" id="KW-1185">Reference proteome</keyword>
<evidence type="ECO:0000313" key="2">
    <source>
        <dbReference type="Proteomes" id="UP000276133"/>
    </source>
</evidence>
<dbReference type="EMBL" id="REGN01003995">
    <property type="protein sequence ID" value="RNA19685.1"/>
    <property type="molecule type" value="Genomic_DNA"/>
</dbReference>
<dbReference type="AlphaFoldDB" id="A0A3M7R8Y6"/>
<gene>
    <name evidence="1" type="ORF">BpHYR1_030494</name>
</gene>
<dbReference type="Proteomes" id="UP000276133">
    <property type="component" value="Unassembled WGS sequence"/>
</dbReference>
<organism evidence="1 2">
    <name type="scientific">Brachionus plicatilis</name>
    <name type="common">Marine rotifer</name>
    <name type="synonym">Brachionus muelleri</name>
    <dbReference type="NCBI Taxonomy" id="10195"/>
    <lineage>
        <taxon>Eukaryota</taxon>
        <taxon>Metazoa</taxon>
        <taxon>Spiralia</taxon>
        <taxon>Gnathifera</taxon>
        <taxon>Rotifera</taxon>
        <taxon>Eurotatoria</taxon>
        <taxon>Monogononta</taxon>
        <taxon>Pseudotrocha</taxon>
        <taxon>Ploima</taxon>
        <taxon>Brachionidae</taxon>
        <taxon>Brachionus</taxon>
    </lineage>
</organism>
<sequence length="89" mass="10454">MKKRKKLSCVNYFYLGKFNQFFLGKNCSNEYLVTTFLSRERQGIENLGSLQLTRWLFGNFEAGLAGNKLFKQEGVMHVYEESVMRIRNS</sequence>